<feature type="transmembrane region" description="Helical" evidence="1">
    <location>
        <begin position="92"/>
        <end position="111"/>
    </location>
</feature>
<evidence type="ECO:0000313" key="3">
    <source>
        <dbReference type="Proteomes" id="UP000542342"/>
    </source>
</evidence>
<dbReference type="EMBL" id="JACEFB010000001">
    <property type="protein sequence ID" value="MBA2224564.1"/>
    <property type="molecule type" value="Genomic_DNA"/>
</dbReference>
<organism evidence="2 3">
    <name type="scientific">Thermogemmata fonticola</name>
    <dbReference type="NCBI Taxonomy" id="2755323"/>
    <lineage>
        <taxon>Bacteria</taxon>
        <taxon>Pseudomonadati</taxon>
        <taxon>Planctomycetota</taxon>
        <taxon>Planctomycetia</taxon>
        <taxon>Gemmatales</taxon>
        <taxon>Gemmataceae</taxon>
        <taxon>Thermogemmata</taxon>
    </lineage>
</organism>
<evidence type="ECO:0000313" key="2">
    <source>
        <dbReference type="EMBL" id="MBA2224564.1"/>
    </source>
</evidence>
<comment type="caution">
    <text evidence="2">The sequence shown here is derived from an EMBL/GenBank/DDBJ whole genome shotgun (WGS) entry which is preliminary data.</text>
</comment>
<gene>
    <name evidence="2" type="ORF">H0921_00110</name>
</gene>
<keyword evidence="3" id="KW-1185">Reference proteome</keyword>
<dbReference type="Proteomes" id="UP000542342">
    <property type="component" value="Unassembled WGS sequence"/>
</dbReference>
<dbReference type="RefSeq" id="WP_194536008.1">
    <property type="nucleotide sequence ID" value="NZ_JACEFB010000001.1"/>
</dbReference>
<proteinExistence type="predicted"/>
<keyword evidence="1" id="KW-1133">Transmembrane helix</keyword>
<reference evidence="2 3" key="1">
    <citation type="submission" date="2020-07" db="EMBL/GenBank/DDBJ databases">
        <title>Thermogemmata thermophila gen. nov., sp. nov., a novel moderate thermophilic planctomycete from a Kamchatka hot spring.</title>
        <authorList>
            <person name="Elcheninov A.G."/>
            <person name="Podosokorskaya O.A."/>
            <person name="Kovaleva O.L."/>
            <person name="Novikov A."/>
            <person name="Bonch-Osmolovskaya E.A."/>
            <person name="Toshchakov S.V."/>
            <person name="Kublanov I.V."/>
        </authorList>
    </citation>
    <scope>NUCLEOTIDE SEQUENCE [LARGE SCALE GENOMIC DNA]</scope>
    <source>
        <strain evidence="2 3">2918</strain>
    </source>
</reference>
<keyword evidence="1" id="KW-0472">Membrane</keyword>
<name>A0A7V8VAP0_9BACT</name>
<evidence type="ECO:0000256" key="1">
    <source>
        <dbReference type="SAM" id="Phobius"/>
    </source>
</evidence>
<sequence length="116" mass="13628">MLPYPSSFWKPAENPTRPENVDWSQLPDRFRHLINFFESYGYFQFESVIMDKLKSMNKDELSYISSMYDIINPISDDLHIWIDSVGLTESKAAALVYFSILFLDMASYYGFIKSKI</sequence>
<accession>A0A7V8VAP0</accession>
<protein>
    <submittedName>
        <fullName evidence="2">Uncharacterized protein</fullName>
    </submittedName>
</protein>
<keyword evidence="1" id="KW-0812">Transmembrane</keyword>
<dbReference type="AlphaFoldDB" id="A0A7V8VAP0"/>